<name>A0ABU3QBC5_9SPHN</name>
<dbReference type="InterPro" id="IPR000871">
    <property type="entry name" value="Beta-lactam_class-A"/>
</dbReference>
<dbReference type="RefSeq" id="WP_315728080.1">
    <property type="nucleotide sequence ID" value="NZ_JAVUPU010000011.1"/>
</dbReference>
<dbReference type="SUPFAM" id="SSF56601">
    <property type="entry name" value="beta-lactamase/transpeptidase-like"/>
    <property type="match status" value="1"/>
</dbReference>
<dbReference type="PANTHER" id="PTHR35333:SF3">
    <property type="entry name" value="BETA-LACTAMASE-TYPE TRANSPEPTIDASE FOLD CONTAINING PROTEIN"/>
    <property type="match status" value="1"/>
</dbReference>
<evidence type="ECO:0000256" key="4">
    <source>
        <dbReference type="SAM" id="SignalP"/>
    </source>
</evidence>
<dbReference type="GO" id="GO:0016787">
    <property type="term" value="F:hydrolase activity"/>
    <property type="evidence" value="ECO:0007669"/>
    <property type="project" value="UniProtKB-KW"/>
</dbReference>
<dbReference type="Pfam" id="PF13354">
    <property type="entry name" value="Beta-lactamase2"/>
    <property type="match status" value="1"/>
</dbReference>
<dbReference type="Gene3D" id="3.40.710.10">
    <property type="entry name" value="DD-peptidase/beta-lactamase superfamily"/>
    <property type="match status" value="1"/>
</dbReference>
<organism evidence="6 7">
    <name type="scientific">Sphingosinicella rhizophila</name>
    <dbReference type="NCBI Taxonomy" id="3050082"/>
    <lineage>
        <taxon>Bacteria</taxon>
        <taxon>Pseudomonadati</taxon>
        <taxon>Pseudomonadota</taxon>
        <taxon>Alphaproteobacteria</taxon>
        <taxon>Sphingomonadales</taxon>
        <taxon>Sphingosinicellaceae</taxon>
        <taxon>Sphingosinicella</taxon>
    </lineage>
</organism>
<dbReference type="InterPro" id="IPR045155">
    <property type="entry name" value="Beta-lactam_cat"/>
</dbReference>
<keyword evidence="6" id="KW-0378">Hydrolase</keyword>
<comment type="catalytic activity">
    <reaction evidence="1">
        <text>a beta-lactam + H2O = a substituted beta-amino acid</text>
        <dbReference type="Rhea" id="RHEA:20401"/>
        <dbReference type="ChEBI" id="CHEBI:15377"/>
        <dbReference type="ChEBI" id="CHEBI:35627"/>
        <dbReference type="ChEBI" id="CHEBI:140347"/>
        <dbReference type="EC" id="3.5.2.6"/>
    </reaction>
</comment>
<evidence type="ECO:0000259" key="5">
    <source>
        <dbReference type="Pfam" id="PF13354"/>
    </source>
</evidence>
<sequence>MKQIYRIPLLTLAIALVAPSPGPAAAQPAQAAQPSGLSRLLEAQLSRFPSKSGFYVKHLATGEEAFVNPDMHFESASTIKVAIMVLAYRLSEQGKLNLDERHEIKAADYRGGSGIFQLKDVGLRPTWRDIITQMIVTSDNTATDLMVARVGGVAAVNDYLRGAGYSVLKLNGTTLDYFRSIYALVDPKYGSAPAEDIFALGSEMPAFTKPRQDLIAAFGRNPNAANVQKLLRQRSGDERNWFGIMSPREGGRLMEAIEQGTAASKASCEEMKRILRAQQAGTRKIPHFLSVPVGHKTGETYGVTNDIGIVYARSGPIVITSFNMDMEGLDADGDDRIGAVTRLVVDYFDGAR</sequence>
<evidence type="ECO:0000313" key="7">
    <source>
        <dbReference type="Proteomes" id="UP001259572"/>
    </source>
</evidence>
<feature type="signal peptide" evidence="4">
    <location>
        <begin position="1"/>
        <end position="26"/>
    </location>
</feature>
<dbReference type="EC" id="3.5.2.6" evidence="3"/>
<comment type="similarity">
    <text evidence="2">Belongs to the class-A beta-lactamase family.</text>
</comment>
<evidence type="ECO:0000256" key="1">
    <source>
        <dbReference type="ARBA" id="ARBA00001526"/>
    </source>
</evidence>
<evidence type="ECO:0000256" key="3">
    <source>
        <dbReference type="ARBA" id="ARBA00012865"/>
    </source>
</evidence>
<dbReference type="EMBL" id="JAVUPU010000011">
    <property type="protein sequence ID" value="MDT9600683.1"/>
    <property type="molecule type" value="Genomic_DNA"/>
</dbReference>
<evidence type="ECO:0000313" key="6">
    <source>
        <dbReference type="EMBL" id="MDT9600683.1"/>
    </source>
</evidence>
<dbReference type="InterPro" id="IPR012338">
    <property type="entry name" value="Beta-lactam/transpept-like"/>
</dbReference>
<feature type="domain" description="Beta-lactamase class A catalytic" evidence="5">
    <location>
        <begin position="53"/>
        <end position="319"/>
    </location>
</feature>
<comment type="caution">
    <text evidence="6">The sequence shown here is derived from an EMBL/GenBank/DDBJ whole genome shotgun (WGS) entry which is preliminary data.</text>
</comment>
<evidence type="ECO:0000256" key="2">
    <source>
        <dbReference type="ARBA" id="ARBA00009009"/>
    </source>
</evidence>
<dbReference type="PANTHER" id="PTHR35333">
    <property type="entry name" value="BETA-LACTAMASE"/>
    <property type="match status" value="1"/>
</dbReference>
<protein>
    <recommendedName>
        <fullName evidence="3">beta-lactamase</fullName>
        <ecNumber evidence="3">3.5.2.6</ecNumber>
    </recommendedName>
</protein>
<gene>
    <name evidence="6" type="ORF">RQX22_17105</name>
</gene>
<proteinExistence type="inferred from homology"/>
<accession>A0ABU3QBC5</accession>
<dbReference type="Proteomes" id="UP001259572">
    <property type="component" value="Unassembled WGS sequence"/>
</dbReference>
<feature type="chain" id="PRO_5045804166" description="beta-lactamase" evidence="4">
    <location>
        <begin position="27"/>
        <end position="352"/>
    </location>
</feature>
<reference evidence="6 7" key="1">
    <citation type="submission" date="2023-05" db="EMBL/GenBank/DDBJ databases">
        <authorList>
            <person name="Guo Y."/>
        </authorList>
    </citation>
    <scope>NUCLEOTIDE SEQUENCE [LARGE SCALE GENOMIC DNA]</scope>
    <source>
        <strain evidence="6 7">GR2756</strain>
    </source>
</reference>
<keyword evidence="7" id="KW-1185">Reference proteome</keyword>
<keyword evidence="4" id="KW-0732">Signal</keyword>